<comment type="caution">
    <text evidence="3">The sequence shown here is derived from an EMBL/GenBank/DDBJ whole genome shotgun (WGS) entry which is preliminary data.</text>
</comment>
<feature type="compositionally biased region" description="Polar residues" evidence="1">
    <location>
        <begin position="170"/>
        <end position="179"/>
    </location>
</feature>
<protein>
    <submittedName>
        <fullName evidence="3">Variable surface protein Vir18, putative</fullName>
    </submittedName>
</protein>
<dbReference type="RefSeq" id="XP_001608551.1">
    <property type="nucleotide sequence ID" value="XM_001608501.1"/>
</dbReference>
<feature type="region of interest" description="Disordered" evidence="1">
    <location>
        <begin position="98"/>
        <end position="179"/>
    </location>
</feature>
<feature type="transmembrane region" description="Helical" evidence="2">
    <location>
        <begin position="420"/>
        <end position="438"/>
    </location>
</feature>
<feature type="compositionally biased region" description="Polar residues" evidence="1">
    <location>
        <begin position="243"/>
        <end position="259"/>
    </location>
</feature>
<sequence length="489" mass="54218">MMRGQRRFTNNALESIIAFKKLKCISDYNKLKLEIEKEIDNFNAKTHRDFYRDWDKINTNIIRRNNEINDCVKKGHILNDLFVVDTIKSFSIRCPNRNAPTCSNRSPSQVRKSPASKKTVSEESCKASKGCNKEITATELEKGKSQSISPEVDSKTVRSPGADPKHQHQKNSIRQDQRNTNIISQLQPSVSRSDPLVVAEVKESEQSDNGGSTSPNREEAHAQTLPVVGPSKENTFENHPRDQQLQSATTVESDSGDSSQVRDSDENTPQSETLRDEKVGVNTTDQQSKVVTVPPRDNVDGQAVATNTRVPESAAEGVSPNQNNHQGDRISASTGNLSSPSAELDTRNDNHTGSVTTNSEPSPVETACTEASSDQASGSETPCSNREDSELFNDNGNILDRLKDFFESIPNNERVIKTSAPIGIALLLGLLFKFTPLWRVLTKKNRKKGAVINEELNSVLQEPSIMDDERSIPFSYGAFEYSTFDQNVY</sequence>
<keyword evidence="4" id="KW-1185">Reference proteome</keyword>
<dbReference type="PhylomeDB" id="A5KCY6"/>
<evidence type="ECO:0000313" key="4">
    <source>
        <dbReference type="Proteomes" id="UP000008333"/>
    </source>
</evidence>
<dbReference type="Proteomes" id="UP000008333">
    <property type="component" value="Unassembled WGS sequence"/>
</dbReference>
<name>A5KCY6_PLAVS</name>
<feature type="region of interest" description="Disordered" evidence="1">
    <location>
        <begin position="199"/>
        <end position="392"/>
    </location>
</feature>
<feature type="compositionally biased region" description="Polar residues" evidence="1">
    <location>
        <begin position="319"/>
        <end position="341"/>
    </location>
</feature>
<feature type="compositionally biased region" description="Polar residues" evidence="1">
    <location>
        <begin position="281"/>
        <end position="290"/>
    </location>
</feature>
<feature type="compositionally biased region" description="Polar residues" evidence="1">
    <location>
        <begin position="98"/>
        <end position="111"/>
    </location>
</feature>
<keyword evidence="2" id="KW-0812">Transmembrane</keyword>
<dbReference type="EMBL" id="AAKM01000055">
    <property type="protein sequence ID" value="EDL42784.1"/>
    <property type="molecule type" value="Genomic_DNA"/>
</dbReference>
<keyword evidence="2" id="KW-1133">Transmembrane helix</keyword>
<evidence type="ECO:0000256" key="1">
    <source>
        <dbReference type="SAM" id="MobiDB-lite"/>
    </source>
</evidence>
<evidence type="ECO:0000313" key="3">
    <source>
        <dbReference type="EMBL" id="EDL42784.1"/>
    </source>
</evidence>
<dbReference type="InParanoid" id="A5KCY6"/>
<feature type="compositionally biased region" description="Polar residues" evidence="1">
    <location>
        <begin position="369"/>
        <end position="384"/>
    </location>
</feature>
<dbReference type="AlphaFoldDB" id="A5KCY6"/>
<evidence type="ECO:0000256" key="2">
    <source>
        <dbReference type="SAM" id="Phobius"/>
    </source>
</evidence>
<organism evidence="3 4">
    <name type="scientific">Plasmodium vivax (strain Salvador I)</name>
    <dbReference type="NCBI Taxonomy" id="126793"/>
    <lineage>
        <taxon>Eukaryota</taxon>
        <taxon>Sar</taxon>
        <taxon>Alveolata</taxon>
        <taxon>Apicomplexa</taxon>
        <taxon>Aconoidasida</taxon>
        <taxon>Haemosporida</taxon>
        <taxon>Plasmodiidae</taxon>
        <taxon>Plasmodium</taxon>
        <taxon>Plasmodium (Plasmodium)</taxon>
    </lineage>
</organism>
<accession>A5KCY6</accession>
<gene>
    <name evidence="3" type="ORF">PVX_241295</name>
</gene>
<keyword evidence="2" id="KW-0472">Membrane</keyword>
<reference evidence="3 4" key="1">
    <citation type="journal article" date="2008" name="Nature">
        <title>Comparative genomics of the neglected human malaria parasite Plasmodium vivax.</title>
        <authorList>
            <person name="Carlton J.M."/>
            <person name="Adams J.H."/>
            <person name="Silva J.C."/>
            <person name="Bidwell S.L."/>
            <person name="Lorenzi H."/>
            <person name="Caler E."/>
            <person name="Crabtree J."/>
            <person name="Angiuoli S.V."/>
            <person name="Merino E.F."/>
            <person name="Amedeo P."/>
            <person name="Cheng Q."/>
            <person name="Coulson R.M."/>
            <person name="Crabb B.S."/>
            <person name="Del Portillo H.A."/>
            <person name="Essien K."/>
            <person name="Feldblyum T.V."/>
            <person name="Fernandez-Becerra C."/>
            <person name="Gilson P.R."/>
            <person name="Gueye A.H."/>
            <person name="Guo X."/>
            <person name="Kang'a S."/>
            <person name="Kooij T.W."/>
            <person name="Korsinczky M."/>
            <person name="Meyer E.V."/>
            <person name="Nene V."/>
            <person name="Paulsen I."/>
            <person name="White O."/>
            <person name="Ralph S.A."/>
            <person name="Ren Q."/>
            <person name="Sargeant T.J."/>
            <person name="Salzberg S.L."/>
            <person name="Stoeckert C.J."/>
            <person name="Sullivan S.A."/>
            <person name="Yamamoto M.M."/>
            <person name="Hoffman S.L."/>
            <person name="Wortman J.R."/>
            <person name="Gardner M.J."/>
            <person name="Galinski M.R."/>
            <person name="Barnwell J.W."/>
            <person name="Fraser-Liggett C.M."/>
        </authorList>
    </citation>
    <scope>NUCLEOTIDE SEQUENCE [LARGE SCALE GENOMIC DNA]</scope>
    <source>
        <strain evidence="3 4">Salvador I</strain>
    </source>
</reference>
<dbReference type="KEGG" id="pvx:PVX_241295"/>
<dbReference type="GeneID" id="5471459"/>
<dbReference type="VEuPathDB" id="PlasmoDB:PVX_241295"/>
<proteinExistence type="predicted"/>
<feature type="compositionally biased region" description="Polar residues" evidence="1">
    <location>
        <begin position="351"/>
        <end position="361"/>
    </location>
</feature>